<dbReference type="Proteomes" id="UP000010716">
    <property type="component" value="Unassembled WGS sequence"/>
</dbReference>
<evidence type="ECO:0000256" key="7">
    <source>
        <dbReference type="SAM" id="Phobius"/>
    </source>
</evidence>
<protein>
    <submittedName>
        <fullName evidence="10">DUF421 domain-containing protein</fullName>
    </submittedName>
</protein>
<dbReference type="PANTHER" id="PTHR34582:SF6">
    <property type="entry name" value="UPF0702 TRANSMEMBRANE PROTEIN YCAP"/>
    <property type="match status" value="1"/>
</dbReference>
<proteinExistence type="inferred from homology"/>
<keyword evidence="5 7" id="KW-1133">Transmembrane helix</keyword>
<dbReference type="AlphaFoldDB" id="F5L8S6"/>
<dbReference type="EMBL" id="AFCE01000153">
    <property type="protein sequence ID" value="EGL82208.1"/>
    <property type="molecule type" value="Genomic_DNA"/>
</dbReference>
<dbReference type="eggNOG" id="COG2323">
    <property type="taxonomic scope" value="Bacteria"/>
</dbReference>
<dbReference type="RefSeq" id="WP_007505545.1">
    <property type="nucleotide sequence ID" value="NZ_AFCE01000153.1"/>
</dbReference>
<comment type="subcellular location">
    <subcellularLocation>
        <location evidence="1">Cell membrane</location>
        <topology evidence="1">Multi-pass membrane protein</topology>
    </subcellularLocation>
</comment>
<dbReference type="Pfam" id="PF04239">
    <property type="entry name" value="DUF421"/>
    <property type="match status" value="1"/>
</dbReference>
<dbReference type="KEGG" id="cthu:HUR95_10310"/>
<evidence type="ECO:0000256" key="1">
    <source>
        <dbReference type="ARBA" id="ARBA00004651"/>
    </source>
</evidence>
<reference evidence="10" key="3">
    <citation type="submission" date="2021-08" db="EMBL/GenBank/DDBJ databases">
        <authorList>
            <person name="de Jong S."/>
            <person name="van den Broek M."/>
            <person name="Merkel A."/>
            <person name="de la Torre Cortes P."/>
            <person name="Kalamorz F."/>
            <person name="Cook G."/>
            <person name="van Loosdrecht M."/>
            <person name="McMillan D."/>
        </authorList>
    </citation>
    <scope>NUCLEOTIDE SEQUENCE</scope>
    <source>
        <strain evidence="10">TA2.A1</strain>
    </source>
</reference>
<evidence type="ECO:0000256" key="2">
    <source>
        <dbReference type="ARBA" id="ARBA00006448"/>
    </source>
</evidence>
<feature type="transmembrane region" description="Helical" evidence="7">
    <location>
        <begin position="70"/>
        <end position="90"/>
    </location>
</feature>
<feature type="transmembrane region" description="Helical" evidence="7">
    <location>
        <begin position="41"/>
        <end position="58"/>
    </location>
</feature>
<dbReference type="InterPro" id="IPR007353">
    <property type="entry name" value="DUF421"/>
</dbReference>
<evidence type="ECO:0000313" key="11">
    <source>
        <dbReference type="Proteomes" id="UP000010716"/>
    </source>
</evidence>
<dbReference type="GO" id="GO:0005886">
    <property type="term" value="C:plasma membrane"/>
    <property type="evidence" value="ECO:0007669"/>
    <property type="project" value="UniProtKB-SubCell"/>
</dbReference>
<keyword evidence="12" id="KW-1185">Reference proteome</keyword>
<keyword evidence="4 7" id="KW-0812">Transmembrane</keyword>
<keyword evidence="6 7" id="KW-0472">Membrane</keyword>
<evidence type="ECO:0000313" key="9">
    <source>
        <dbReference type="EMBL" id="EGL82208.1"/>
    </source>
</evidence>
<dbReference type="Gene3D" id="3.30.240.20">
    <property type="entry name" value="bsu07140 like domains"/>
    <property type="match status" value="2"/>
</dbReference>
<keyword evidence="3" id="KW-1003">Cell membrane</keyword>
<organism evidence="9 11">
    <name type="scientific">Caldalkalibacillus thermarum (strain TA2.A1)</name>
    <dbReference type="NCBI Taxonomy" id="986075"/>
    <lineage>
        <taxon>Bacteria</taxon>
        <taxon>Bacillati</taxon>
        <taxon>Bacillota</taxon>
        <taxon>Bacilli</taxon>
        <taxon>Bacillales</taxon>
        <taxon>Bacillaceae</taxon>
        <taxon>Caldalkalibacillus</taxon>
    </lineage>
</organism>
<dbReference type="EMBL" id="CP082237">
    <property type="protein sequence ID" value="QZT32774.1"/>
    <property type="molecule type" value="Genomic_DNA"/>
</dbReference>
<gene>
    <name evidence="9" type="ORF">CathTA2_2231</name>
    <name evidence="10" type="ORF">HUR95_10310</name>
</gene>
<name>F5L8S6_CALTT</name>
<feature type="transmembrane region" description="Helical" evidence="7">
    <location>
        <begin position="12"/>
        <end position="34"/>
    </location>
</feature>
<evidence type="ECO:0000259" key="8">
    <source>
        <dbReference type="Pfam" id="PF04239"/>
    </source>
</evidence>
<dbReference type="PANTHER" id="PTHR34582">
    <property type="entry name" value="UPF0702 TRANSMEMBRANE PROTEIN YCAP"/>
    <property type="match status" value="1"/>
</dbReference>
<evidence type="ECO:0000256" key="6">
    <source>
        <dbReference type="ARBA" id="ARBA00023136"/>
    </source>
</evidence>
<dbReference type="OrthoDB" id="1076133at2"/>
<dbReference type="InterPro" id="IPR023090">
    <property type="entry name" value="UPF0702_alpha/beta_dom_sf"/>
</dbReference>
<evidence type="ECO:0000256" key="4">
    <source>
        <dbReference type="ARBA" id="ARBA00022692"/>
    </source>
</evidence>
<comment type="similarity">
    <text evidence="2">Belongs to the UPF0702 family.</text>
</comment>
<sequence>MFEFWTGSEQLPVWGFLIRALIVYIYTFVILKILGQRSIGTIHPLDFLFGVIIGDVLGEPLSSGNAPLGGPLAAASLIAGLHLLLSYIALHAPKFRRVVEDEPIILIEHGKILPEQLKKTKITVESLLMDLRLRNAIDLTEVDYAILESNGQISVIKKSEYQSATVSDVKPVPPAPKGYPTVLILDGKIVHPNLKKVGNETWLVDQLRQRGYQRPEEVFLMTMDEGGKIYISPKHIKSGQVALT</sequence>
<dbReference type="Proteomes" id="UP000825179">
    <property type="component" value="Chromosome"/>
</dbReference>
<reference evidence="9 11" key="1">
    <citation type="journal article" date="2011" name="J. Bacteriol.">
        <title>Draft genome sequence of the thermoalkaliphilic Caldalkalibacillus thermarum strain TA2.A1.</title>
        <authorList>
            <person name="Kalamorz F."/>
            <person name="Keis S."/>
            <person name="McMillan D.G."/>
            <person name="Olsson K."/>
            <person name="Stanton J.A."/>
            <person name="Stockwell P."/>
            <person name="Black M.A."/>
            <person name="Klingeman D.M."/>
            <person name="Land M.L."/>
            <person name="Han C.S."/>
            <person name="Martin S.L."/>
            <person name="Becher S.A."/>
            <person name="Peddie C.J."/>
            <person name="Morgan H.W."/>
            <person name="Matthies D."/>
            <person name="Preiss L."/>
            <person name="Meier T."/>
            <person name="Brown S.D."/>
            <person name="Cook G.M."/>
        </authorList>
    </citation>
    <scope>NUCLEOTIDE SEQUENCE [LARGE SCALE GENOMIC DNA]</scope>
    <source>
        <strain evidence="9 11">TA2.A1</strain>
    </source>
</reference>
<reference evidence="10 12" key="2">
    <citation type="journal article" date="2020" name="Extremophiles">
        <title>Genomic analysis of Caldalkalibacillus thermarum TA2.A1 reveals aerobic alkaliphilic metabolism and evolutionary hallmarks linking alkaliphilic bacteria and plant life.</title>
        <authorList>
            <person name="de Jong S.I."/>
            <person name="van den Broek M.A."/>
            <person name="Merkel A.Y."/>
            <person name="de la Torre Cortes P."/>
            <person name="Kalamorz F."/>
            <person name="Cook G.M."/>
            <person name="van Loosdrecht M.C.M."/>
            <person name="McMillan D.G.G."/>
        </authorList>
    </citation>
    <scope>NUCLEOTIDE SEQUENCE [LARGE SCALE GENOMIC DNA]</scope>
    <source>
        <strain evidence="10 12">TA2.A1</strain>
    </source>
</reference>
<evidence type="ECO:0000313" key="10">
    <source>
        <dbReference type="EMBL" id="QZT32774.1"/>
    </source>
</evidence>
<evidence type="ECO:0000256" key="3">
    <source>
        <dbReference type="ARBA" id="ARBA00022475"/>
    </source>
</evidence>
<feature type="domain" description="YetF C-terminal" evidence="8">
    <location>
        <begin position="91"/>
        <end position="223"/>
    </location>
</feature>
<accession>F5L8S6</accession>
<evidence type="ECO:0000256" key="5">
    <source>
        <dbReference type="ARBA" id="ARBA00022989"/>
    </source>
</evidence>
<evidence type="ECO:0000313" key="12">
    <source>
        <dbReference type="Proteomes" id="UP000825179"/>
    </source>
</evidence>